<accession>A0A7S3A041</accession>
<gene>
    <name evidence="1" type="ORF">RMAR00112_LOCUS23199</name>
</gene>
<proteinExistence type="predicted"/>
<name>A0A7S3A041_9RHOD</name>
<evidence type="ECO:0000313" key="1">
    <source>
        <dbReference type="EMBL" id="CAE0055169.1"/>
    </source>
</evidence>
<dbReference type="EMBL" id="HBHW01030008">
    <property type="protein sequence ID" value="CAE0055169.1"/>
    <property type="molecule type" value="Transcribed_RNA"/>
</dbReference>
<dbReference type="AlphaFoldDB" id="A0A7S3A041"/>
<reference evidence="1" key="1">
    <citation type="submission" date="2021-01" db="EMBL/GenBank/DDBJ databases">
        <authorList>
            <person name="Corre E."/>
            <person name="Pelletier E."/>
            <person name="Niang G."/>
            <person name="Scheremetjew M."/>
            <person name="Finn R."/>
            <person name="Kale V."/>
            <person name="Holt S."/>
            <person name="Cochrane G."/>
            <person name="Meng A."/>
            <person name="Brown T."/>
            <person name="Cohen L."/>
        </authorList>
    </citation>
    <scope>NUCLEOTIDE SEQUENCE</scope>
    <source>
        <strain evidence="1">CCMP 769</strain>
    </source>
</reference>
<protein>
    <submittedName>
        <fullName evidence="1">Uncharacterized protein</fullName>
    </submittedName>
</protein>
<sequence>MEAFRLLLTKFEAILATIPAADRRSLSWRNLQEQYLQVKEAFEKICIVVSEWKSAPVSTGALLKTIEAKIQTEIQAIESVASAIMDMTEMTNVLVQKTEYSGHSVDRGDEAGTVTPELTSVNPDAASKSQALRDMISQFADALRALDETLDMEGDRLMDLKCTKEGLELRIKNERDTMSGLNLIVDTERKNAEQLRVKGDKWKFDVAQRLGRLGEQVKSLKDTQAELVREQGEGEVETAMELKKNQTVIAMRDALWRRITYGEAVKKALGEEEILAQRLRNELENLKKIVLDSARPRLHSKARLASMQEVVAVYEERIGIELRFVEAAQEELSHLRAHQKTLLLEKADLLKSIKFLKEITDEQQKDVSLREDSLWKRFESARQLNRLAIDRLQELKLITDQRES</sequence>
<organism evidence="1">
    <name type="scientific">Rhodosorus marinus</name>
    <dbReference type="NCBI Taxonomy" id="101924"/>
    <lineage>
        <taxon>Eukaryota</taxon>
        <taxon>Rhodophyta</taxon>
        <taxon>Stylonematophyceae</taxon>
        <taxon>Stylonematales</taxon>
        <taxon>Stylonemataceae</taxon>
        <taxon>Rhodosorus</taxon>
    </lineage>
</organism>